<organism evidence="2 3">
    <name type="scientific">Leptosia nina</name>
    <dbReference type="NCBI Taxonomy" id="320188"/>
    <lineage>
        <taxon>Eukaryota</taxon>
        <taxon>Metazoa</taxon>
        <taxon>Ecdysozoa</taxon>
        <taxon>Arthropoda</taxon>
        <taxon>Hexapoda</taxon>
        <taxon>Insecta</taxon>
        <taxon>Pterygota</taxon>
        <taxon>Neoptera</taxon>
        <taxon>Endopterygota</taxon>
        <taxon>Lepidoptera</taxon>
        <taxon>Glossata</taxon>
        <taxon>Ditrysia</taxon>
        <taxon>Papilionoidea</taxon>
        <taxon>Pieridae</taxon>
        <taxon>Pierinae</taxon>
        <taxon>Leptosia</taxon>
    </lineage>
</organism>
<keyword evidence="1" id="KW-0175">Coiled coil</keyword>
<comment type="caution">
    <text evidence="2">The sequence shown here is derived from an EMBL/GenBank/DDBJ whole genome shotgun (WGS) entry which is preliminary data.</text>
</comment>
<evidence type="ECO:0000256" key="1">
    <source>
        <dbReference type="SAM" id="Coils"/>
    </source>
</evidence>
<evidence type="ECO:0000313" key="3">
    <source>
        <dbReference type="Proteomes" id="UP001497472"/>
    </source>
</evidence>
<name>A0AAV1J1D6_9NEOP</name>
<gene>
    <name evidence="2" type="ORF">LNINA_LOCUS3055</name>
</gene>
<protein>
    <submittedName>
        <fullName evidence="2">Uncharacterized protein</fullName>
    </submittedName>
</protein>
<feature type="coiled-coil region" evidence="1">
    <location>
        <begin position="104"/>
        <end position="131"/>
    </location>
</feature>
<evidence type="ECO:0000313" key="2">
    <source>
        <dbReference type="EMBL" id="CAK1543224.1"/>
    </source>
</evidence>
<keyword evidence="3" id="KW-1185">Reference proteome</keyword>
<sequence>MLAVRRDLRHPKLRENQKPKRLTKLENITTRGTTMIYRTTQANWQRFNEKIRQSLKAHKITEAAMNQIEDTSSLEATVARYIQLVQEACDSAIPKLKHIKKSSIPWWNAEIEQLKKELEKKKRAIRCARLARREYVIKEYTEAKNSYELTVETTRVESWKRFCGSQTREGMWNGIYRILSKAQDR</sequence>
<reference evidence="2 3" key="1">
    <citation type="submission" date="2023-11" db="EMBL/GenBank/DDBJ databases">
        <authorList>
            <person name="Okamura Y."/>
        </authorList>
    </citation>
    <scope>NUCLEOTIDE SEQUENCE [LARGE SCALE GENOMIC DNA]</scope>
</reference>
<dbReference type="EMBL" id="CAVLEF010000004">
    <property type="protein sequence ID" value="CAK1543224.1"/>
    <property type="molecule type" value="Genomic_DNA"/>
</dbReference>
<dbReference type="AlphaFoldDB" id="A0AAV1J1D6"/>
<proteinExistence type="predicted"/>
<accession>A0AAV1J1D6</accession>
<dbReference type="Proteomes" id="UP001497472">
    <property type="component" value="Unassembled WGS sequence"/>
</dbReference>